<dbReference type="InterPro" id="IPR040079">
    <property type="entry name" value="Glutathione_S-Trfase"/>
</dbReference>
<dbReference type="Gene3D" id="1.20.1050.10">
    <property type="match status" value="1"/>
</dbReference>
<dbReference type="PANTHER" id="PTHR43969">
    <property type="entry name" value="GLUTATHIONE S TRANSFERASE D10, ISOFORM A-RELATED"/>
    <property type="match status" value="1"/>
</dbReference>
<dbReference type="Gene3D" id="3.40.30.10">
    <property type="entry name" value="Glutaredoxin"/>
    <property type="match status" value="1"/>
</dbReference>
<dbReference type="FunFam" id="3.40.30.10:FF:000034">
    <property type="entry name" value="glutathione S-transferase 1"/>
    <property type="match status" value="1"/>
</dbReference>
<sequence length="245" mass="28174">MLSLTKQFLRSQIQVPPSVAFSTEVKRHITLYQHPISPPCRAVIMAAKLIGVDLELKLVQIKDCKTQEFLKINPLKRIPVLDDGGFLLSESRAILTYLSDKYGKDDSLYPRDLQARAIIDQMFYFDMGTLYQAMVDYWNYCVLKDNPHDEERYRRVFGPLNLFNETLGVSKFAAGPKFTLADVSLLASVSAIDAIGVDLTKYPNIHSWSDRSQKMVPNYEEINSKGVEQIKEKFRAWEDKFRPKK</sequence>
<protein>
    <submittedName>
        <fullName evidence="4">Glutathione S-transferase d3</fullName>
    </submittedName>
</protein>
<name>A0A223FQY4_BEMTA</name>
<dbReference type="InterPro" id="IPR010987">
    <property type="entry name" value="Glutathione-S-Trfase_C-like"/>
</dbReference>
<evidence type="ECO:0000313" key="4">
    <source>
        <dbReference type="EMBL" id="AST11619.1"/>
    </source>
</evidence>
<organism evidence="4">
    <name type="scientific">Bemisia tabaci</name>
    <name type="common">Sweetpotato whitefly</name>
    <name type="synonym">Aleurodes tabaci</name>
    <dbReference type="NCBI Taxonomy" id="7038"/>
    <lineage>
        <taxon>Eukaryota</taxon>
        <taxon>Metazoa</taxon>
        <taxon>Ecdysozoa</taxon>
        <taxon>Arthropoda</taxon>
        <taxon>Hexapoda</taxon>
        <taxon>Insecta</taxon>
        <taxon>Pterygota</taxon>
        <taxon>Neoptera</taxon>
        <taxon>Paraneoptera</taxon>
        <taxon>Hemiptera</taxon>
        <taxon>Sternorrhyncha</taxon>
        <taxon>Aleyrodoidea</taxon>
        <taxon>Aleyrodidae</taxon>
        <taxon>Aleyrodinae</taxon>
        <taxon>Bemisia</taxon>
    </lineage>
</organism>
<accession>A0A223FQY4</accession>
<feature type="domain" description="GST C-terminal" evidence="3">
    <location>
        <begin position="112"/>
        <end position="234"/>
    </location>
</feature>
<dbReference type="SFLD" id="SFLDS00019">
    <property type="entry name" value="Glutathione_Transferase_(cytos"/>
    <property type="match status" value="1"/>
</dbReference>
<dbReference type="AlphaFoldDB" id="A0A223FQY4"/>
<evidence type="ECO:0000256" key="1">
    <source>
        <dbReference type="ARBA" id="ARBA00011738"/>
    </source>
</evidence>
<keyword evidence="4" id="KW-0808">Transferase</keyword>
<dbReference type="Pfam" id="PF00043">
    <property type="entry name" value="GST_C"/>
    <property type="match status" value="1"/>
</dbReference>
<proteinExistence type="evidence at transcript level"/>
<dbReference type="InterPro" id="IPR004046">
    <property type="entry name" value="GST_C"/>
</dbReference>
<dbReference type="SFLD" id="SFLDG01153">
    <property type="entry name" value="Main.4:_Theta-like"/>
    <property type="match status" value="1"/>
</dbReference>
<dbReference type="PROSITE" id="PS50404">
    <property type="entry name" value="GST_NTER"/>
    <property type="match status" value="1"/>
</dbReference>
<feature type="domain" description="GST N-terminal" evidence="2">
    <location>
        <begin position="27"/>
        <end position="106"/>
    </location>
</feature>
<dbReference type="Pfam" id="PF13417">
    <property type="entry name" value="GST_N_3"/>
    <property type="match status" value="1"/>
</dbReference>
<dbReference type="EMBL" id="MF036040">
    <property type="protein sequence ID" value="AST11619.1"/>
    <property type="molecule type" value="mRNA"/>
</dbReference>
<dbReference type="FunFam" id="1.20.1050.10:FF:000007">
    <property type="entry name" value="Glutathione S-transferase 1-1"/>
    <property type="match status" value="1"/>
</dbReference>
<evidence type="ECO:0000259" key="3">
    <source>
        <dbReference type="PROSITE" id="PS50405"/>
    </source>
</evidence>
<dbReference type="SUPFAM" id="SSF52833">
    <property type="entry name" value="Thioredoxin-like"/>
    <property type="match status" value="1"/>
</dbReference>
<dbReference type="GO" id="GO:0006749">
    <property type="term" value="P:glutathione metabolic process"/>
    <property type="evidence" value="ECO:0007669"/>
    <property type="project" value="TreeGrafter"/>
</dbReference>
<dbReference type="InterPro" id="IPR004045">
    <property type="entry name" value="Glutathione_S-Trfase_N"/>
</dbReference>
<dbReference type="InterPro" id="IPR036282">
    <property type="entry name" value="Glutathione-S-Trfase_C_sf"/>
</dbReference>
<evidence type="ECO:0000259" key="2">
    <source>
        <dbReference type="PROSITE" id="PS50404"/>
    </source>
</evidence>
<dbReference type="PANTHER" id="PTHR43969:SF2">
    <property type="entry name" value="GLUTATHIONE S TRANSFERASE D11, ISOFORM B"/>
    <property type="match status" value="1"/>
</dbReference>
<dbReference type="PROSITE" id="PS50405">
    <property type="entry name" value="GST_CTER"/>
    <property type="match status" value="1"/>
</dbReference>
<comment type="subunit">
    <text evidence="1">Homodimer.</text>
</comment>
<dbReference type="GO" id="GO:0004364">
    <property type="term" value="F:glutathione transferase activity"/>
    <property type="evidence" value="ECO:0007669"/>
    <property type="project" value="TreeGrafter"/>
</dbReference>
<dbReference type="SFLD" id="SFLDG00358">
    <property type="entry name" value="Main_(cytGST)"/>
    <property type="match status" value="1"/>
</dbReference>
<dbReference type="CDD" id="cd03177">
    <property type="entry name" value="GST_C_Delta_Epsilon"/>
    <property type="match status" value="1"/>
</dbReference>
<dbReference type="InterPro" id="IPR036249">
    <property type="entry name" value="Thioredoxin-like_sf"/>
</dbReference>
<dbReference type="SUPFAM" id="SSF47616">
    <property type="entry name" value="GST C-terminal domain-like"/>
    <property type="match status" value="1"/>
</dbReference>
<reference evidence="4" key="1">
    <citation type="journal article" date="2017" name="Insect Mol. Biol.">
        <title>Identification of glutathione S-transferases in Bemisia tabaci (Hemiptera: Aleyrodidae) and evidence that GSTd7 helps explain the difference in insecticide susceptibility between B. tabaci Middle East-Minor Asia 1 and Mediterranean.</title>
        <authorList>
            <person name="He C."/>
            <person name="Xie W."/>
            <person name="Yang X."/>
            <person name="Wang S.L."/>
            <person name="Wu Q.J."/>
            <person name="Zhang Y.J."/>
        </authorList>
    </citation>
    <scope>NUCLEOTIDE SEQUENCE</scope>
    <source>
        <strain evidence="4">Q</strain>
    </source>
</reference>